<protein>
    <recommendedName>
        <fullName evidence="2">Thioredoxin domain-containing protein</fullName>
    </recommendedName>
</protein>
<name>A0A7S9KLF0_EPIFF</name>
<proteinExistence type="inferred from homology"/>
<dbReference type="AlphaFoldDB" id="A0A7S9KLF0"/>
<feature type="domain" description="Thioredoxin" evidence="2">
    <location>
        <begin position="23"/>
        <end position="102"/>
    </location>
</feature>
<dbReference type="Pfam" id="PF06110">
    <property type="entry name" value="TXD17-like_Trx"/>
    <property type="match status" value="1"/>
</dbReference>
<keyword evidence="4" id="KW-1185">Reference proteome</keyword>
<dbReference type="GO" id="GO:0047134">
    <property type="term" value="F:protein-disulfide reductase [NAD(P)H] activity"/>
    <property type="evidence" value="ECO:0007669"/>
    <property type="project" value="InterPro"/>
</dbReference>
<evidence type="ECO:0000256" key="1">
    <source>
        <dbReference type="ARBA" id="ARBA00008987"/>
    </source>
</evidence>
<dbReference type="OrthoDB" id="78947at2759"/>
<dbReference type="PANTHER" id="PTHR12452:SF0">
    <property type="entry name" value="THIOREDOXIN DOMAIN-CONTAINING PROTEIN 17"/>
    <property type="match status" value="1"/>
</dbReference>
<dbReference type="EMBL" id="CP031385">
    <property type="protein sequence ID" value="QPG94281.1"/>
    <property type="molecule type" value="Genomic_DNA"/>
</dbReference>
<dbReference type="PANTHER" id="PTHR12452">
    <property type="entry name" value="42-9-9 PROTEIN-RELATED"/>
    <property type="match status" value="1"/>
</dbReference>
<gene>
    <name evidence="3" type="ORF">C2857_005591</name>
</gene>
<evidence type="ECO:0000313" key="3">
    <source>
        <dbReference type="EMBL" id="QPG94281.1"/>
    </source>
</evidence>
<sequence>MPISRDFAVPSSAKHLDVPPDANARTFIIFISSEDPETKQPWCPDVRASWPHVVAAFEGQSSHTLNVVEVGQRPEWTDPDNVYRKNWNVHGVPTLARFQRVNGEVIETARLDENGIMDVQALHAFLN</sequence>
<dbReference type="Proteomes" id="UP000594364">
    <property type="component" value="Chromosome 1"/>
</dbReference>
<dbReference type="InterPro" id="IPR010357">
    <property type="entry name" value="TXNDC17_dom"/>
</dbReference>
<comment type="similarity">
    <text evidence="1">Belongs to the thioredoxin family.</text>
</comment>
<evidence type="ECO:0000259" key="2">
    <source>
        <dbReference type="Pfam" id="PF06110"/>
    </source>
</evidence>
<dbReference type="InterPro" id="IPR045108">
    <property type="entry name" value="TXNDC17-like"/>
</dbReference>
<dbReference type="Gene3D" id="3.40.30.10">
    <property type="entry name" value="Glutaredoxin"/>
    <property type="match status" value="1"/>
</dbReference>
<dbReference type="SUPFAM" id="SSF52833">
    <property type="entry name" value="Thioredoxin-like"/>
    <property type="match status" value="1"/>
</dbReference>
<reference evidence="3 4" key="1">
    <citation type="journal article" date="2018" name="PLoS Genet.">
        <title>Repeat elements organise 3D genome structure and mediate transcription in the filamentous fungus Epichloe festucae.</title>
        <authorList>
            <person name="Winter D.J."/>
            <person name="Ganley A.R.D."/>
            <person name="Young C.A."/>
            <person name="Liachko I."/>
            <person name="Schardl C.L."/>
            <person name="Dupont P.Y."/>
            <person name="Berry D."/>
            <person name="Ram A."/>
            <person name="Scott B."/>
            <person name="Cox M.P."/>
        </authorList>
    </citation>
    <scope>NUCLEOTIDE SEQUENCE [LARGE SCALE GENOMIC DNA]</scope>
    <source>
        <strain evidence="3 4">Fl1</strain>
    </source>
</reference>
<dbReference type="GO" id="GO:0005829">
    <property type="term" value="C:cytosol"/>
    <property type="evidence" value="ECO:0007669"/>
    <property type="project" value="TreeGrafter"/>
</dbReference>
<dbReference type="InterPro" id="IPR036249">
    <property type="entry name" value="Thioredoxin-like_sf"/>
</dbReference>
<evidence type="ECO:0000313" key="4">
    <source>
        <dbReference type="Proteomes" id="UP000594364"/>
    </source>
</evidence>
<organism evidence="3 4">
    <name type="scientific">Epichloe festucae (strain Fl1)</name>
    <dbReference type="NCBI Taxonomy" id="877507"/>
    <lineage>
        <taxon>Eukaryota</taxon>
        <taxon>Fungi</taxon>
        <taxon>Dikarya</taxon>
        <taxon>Ascomycota</taxon>
        <taxon>Pezizomycotina</taxon>
        <taxon>Sordariomycetes</taxon>
        <taxon>Hypocreomycetidae</taxon>
        <taxon>Hypocreales</taxon>
        <taxon>Clavicipitaceae</taxon>
        <taxon>Epichloe</taxon>
    </lineage>
</organism>
<accession>A0A7S9KLF0</accession>